<feature type="domain" description="Putative regulatory protein FmdB zinc ribbon" evidence="1">
    <location>
        <begin position="1"/>
        <end position="42"/>
    </location>
</feature>
<dbReference type="EMBL" id="WXEY01000002">
    <property type="protein sequence ID" value="MZP28737.1"/>
    <property type="molecule type" value="Genomic_DNA"/>
</dbReference>
<dbReference type="OrthoDB" id="9813321at2"/>
<accession>A0A845KY70</accession>
<evidence type="ECO:0000313" key="3">
    <source>
        <dbReference type="Proteomes" id="UP000463470"/>
    </source>
</evidence>
<organism evidence="2 3">
    <name type="scientific">Heliomicrobium undosum</name>
    <dbReference type="NCBI Taxonomy" id="121734"/>
    <lineage>
        <taxon>Bacteria</taxon>
        <taxon>Bacillati</taxon>
        <taxon>Bacillota</taxon>
        <taxon>Clostridia</taxon>
        <taxon>Eubacteriales</taxon>
        <taxon>Heliobacteriaceae</taxon>
        <taxon>Heliomicrobium</taxon>
    </lineage>
</organism>
<dbReference type="AlphaFoldDB" id="A0A845KY70"/>
<dbReference type="Proteomes" id="UP000463470">
    <property type="component" value="Unassembled WGS sequence"/>
</dbReference>
<keyword evidence="3" id="KW-1185">Reference proteome</keyword>
<dbReference type="InterPro" id="IPR013429">
    <property type="entry name" value="Regulatory_FmdB_Zinc_ribbon"/>
</dbReference>
<name>A0A845KY70_9FIRM</name>
<reference evidence="2 3" key="1">
    <citation type="submission" date="2020-01" db="EMBL/GenBank/DDBJ databases">
        <title>Whole-genome sequence of Heliobacterium undosum DSM 13378.</title>
        <authorList>
            <person name="Kyndt J.A."/>
            <person name="Meyer T.E."/>
        </authorList>
    </citation>
    <scope>NUCLEOTIDE SEQUENCE [LARGE SCALE GENOMIC DNA]</scope>
    <source>
        <strain evidence="2 3">DSM 13378</strain>
    </source>
</reference>
<dbReference type="SMART" id="SM00834">
    <property type="entry name" value="CxxC_CXXC_SSSS"/>
    <property type="match status" value="1"/>
</dbReference>
<evidence type="ECO:0000313" key="2">
    <source>
        <dbReference type="EMBL" id="MZP28737.1"/>
    </source>
</evidence>
<gene>
    <name evidence="2" type="ORF">GTO91_03305</name>
</gene>
<dbReference type="RefSeq" id="WP_161254787.1">
    <property type="nucleotide sequence ID" value="NZ_WXEY01000002.1"/>
</dbReference>
<sequence length="77" mass="7905">MPTYDFECTHCGHRFSELVAYDKRSEVPCPECGQKGAKALMTGFFVGKSSSSSPCGTGGCPMPTPGACSGGGCGCPF</sequence>
<dbReference type="Pfam" id="PF09723">
    <property type="entry name" value="Zn_ribbon_8"/>
    <property type="match status" value="1"/>
</dbReference>
<comment type="caution">
    <text evidence="2">The sequence shown here is derived from an EMBL/GenBank/DDBJ whole genome shotgun (WGS) entry which is preliminary data.</text>
</comment>
<protein>
    <submittedName>
        <fullName evidence="2">Zinc ribbon domain-containing protein</fullName>
    </submittedName>
</protein>
<proteinExistence type="predicted"/>
<dbReference type="NCBIfam" id="TIGR02605">
    <property type="entry name" value="CxxC_CxxC_SSSS"/>
    <property type="match status" value="1"/>
</dbReference>
<evidence type="ECO:0000259" key="1">
    <source>
        <dbReference type="SMART" id="SM00834"/>
    </source>
</evidence>